<dbReference type="AlphaFoldDB" id="A0AA95SQF1"/>
<keyword evidence="3" id="KW-1185">Reference proteome</keyword>
<protein>
    <submittedName>
        <fullName evidence="2">PIN domain-containing protein</fullName>
    </submittedName>
</protein>
<dbReference type="PANTHER" id="PTHR34610:SF4">
    <property type="entry name" value="SLL8027 PROTEIN"/>
    <property type="match status" value="1"/>
</dbReference>
<reference evidence="2" key="1">
    <citation type="submission" date="2023-01" db="EMBL/GenBank/DDBJ databases">
        <title>Whole genome sequence of Paucibacter sp. S2-9 isolated from pond sediment.</title>
        <authorList>
            <person name="Jung J.Y."/>
        </authorList>
    </citation>
    <scope>NUCLEOTIDE SEQUENCE</scope>
    <source>
        <strain evidence="2">S2-9</strain>
    </source>
</reference>
<dbReference type="KEGG" id="pais:PFX98_07245"/>
<dbReference type="InterPro" id="IPR002716">
    <property type="entry name" value="PIN_dom"/>
</dbReference>
<dbReference type="InterPro" id="IPR002850">
    <property type="entry name" value="PIN_toxin-like"/>
</dbReference>
<dbReference type="Pfam" id="PF13470">
    <property type="entry name" value="PIN_3"/>
    <property type="match status" value="1"/>
</dbReference>
<gene>
    <name evidence="2" type="ORF">PFX98_07245</name>
</gene>
<organism evidence="2 3">
    <name type="scientific">Paucibacter sediminis</name>
    <dbReference type="NCBI Taxonomy" id="3019553"/>
    <lineage>
        <taxon>Bacteria</taxon>
        <taxon>Pseudomonadati</taxon>
        <taxon>Pseudomonadota</taxon>
        <taxon>Betaproteobacteria</taxon>
        <taxon>Burkholderiales</taxon>
        <taxon>Sphaerotilaceae</taxon>
        <taxon>Roseateles</taxon>
    </lineage>
</organism>
<accession>A0AA95SQF1</accession>
<evidence type="ECO:0000313" key="2">
    <source>
        <dbReference type="EMBL" id="WIT13400.1"/>
    </source>
</evidence>
<feature type="domain" description="PIN" evidence="1">
    <location>
        <begin position="3"/>
        <end position="107"/>
    </location>
</feature>
<proteinExistence type="predicted"/>
<dbReference type="RefSeq" id="WP_285234512.1">
    <property type="nucleotide sequence ID" value="NZ_CP116346.1"/>
</dbReference>
<dbReference type="EMBL" id="CP116346">
    <property type="protein sequence ID" value="WIT13400.1"/>
    <property type="molecule type" value="Genomic_DNA"/>
</dbReference>
<evidence type="ECO:0000259" key="1">
    <source>
        <dbReference type="Pfam" id="PF13470"/>
    </source>
</evidence>
<dbReference type="PANTHER" id="PTHR34610">
    <property type="entry name" value="SSL7007 PROTEIN"/>
    <property type="match status" value="1"/>
</dbReference>
<sequence>MAIDARVLLASLLRGDGRATALRQAWQAGRIQPLVSPAMAQHLMHGLAYPGFGLNAAQQQELLADFLPYAEVLRPVSKPAPAALGAPAWSALELAVAGQAGLLVSDDPALQAWLKRSRSAMARAVCELRTSDALLADFC</sequence>
<dbReference type="Proteomes" id="UP001177769">
    <property type="component" value="Chromosome"/>
</dbReference>
<name>A0AA95SQF1_9BURK</name>
<evidence type="ECO:0000313" key="3">
    <source>
        <dbReference type="Proteomes" id="UP001177769"/>
    </source>
</evidence>